<evidence type="ECO:0000313" key="6">
    <source>
        <dbReference type="EMBL" id="EEN69454.1"/>
    </source>
</evidence>
<feature type="region of interest" description="Disordered" evidence="4">
    <location>
        <begin position="323"/>
        <end position="344"/>
    </location>
</feature>
<dbReference type="PANTHER" id="PTHR14682:SF1">
    <property type="entry name" value="KATNB1-LIKE PROTEIN 1"/>
    <property type="match status" value="1"/>
</dbReference>
<keyword evidence="2" id="KW-0963">Cytoplasm</keyword>
<dbReference type="EMBL" id="GG666456">
    <property type="protein sequence ID" value="EEN69454.1"/>
    <property type="molecule type" value="Genomic_DNA"/>
</dbReference>
<sequence>MAAVPGHGGRIQWDFVKRKYVWVNENEPKPKEGHEQPKKKVTPYGEDQVQAMLKRRAMNLQLQGRQNQVKQPPVFQMPGKKGCKKPTPSKRKKSKSPSPPRAVVKQPRVEAMDWEPVLSPSAEDRENRPVAANVRKSKDSGAAAEEEDALLQLSSGHPTMTKVLSGRLLWLQAALTFWKQSPTALVSYILRINNDALLADVIPILIKSIKDGNAIGKPISMGACLELLPALQKMLTSKYEDYISGSLDLIRTILKHWWKDLKSLQASQQNLRLGLRSRSVNGVYTSIVAMTDTLQKIAKRPGNIGQKAQCLMASLPVKRNGHFPVEKPSTGKCRNKGAVHNNGQ</sequence>
<comment type="subcellular location">
    <subcellularLocation>
        <location evidence="1">Cytoplasm</location>
        <location evidence="1">Cytoskeleton</location>
    </subcellularLocation>
</comment>
<evidence type="ECO:0000259" key="5">
    <source>
        <dbReference type="Pfam" id="PF13925"/>
    </source>
</evidence>
<evidence type="ECO:0000256" key="4">
    <source>
        <dbReference type="SAM" id="MobiDB-lite"/>
    </source>
</evidence>
<feature type="region of interest" description="Disordered" evidence="4">
    <location>
        <begin position="26"/>
        <end position="45"/>
    </location>
</feature>
<protein>
    <recommendedName>
        <fullName evidence="5">Katanin p80 subunit C-terminal domain-containing protein</fullName>
    </recommendedName>
</protein>
<dbReference type="STRING" id="7739.C3XRY6"/>
<evidence type="ECO:0000256" key="1">
    <source>
        <dbReference type="ARBA" id="ARBA00004245"/>
    </source>
</evidence>
<feature type="compositionally biased region" description="Basic residues" evidence="4">
    <location>
        <begin position="81"/>
        <end position="95"/>
    </location>
</feature>
<dbReference type="InterPro" id="IPR042404">
    <property type="entry name" value="KATNBL1"/>
</dbReference>
<keyword evidence="3" id="KW-0206">Cytoskeleton</keyword>
<feature type="domain" description="Katanin p80 subunit C-terminal" evidence="5">
    <location>
        <begin position="156"/>
        <end position="311"/>
    </location>
</feature>
<dbReference type="InterPro" id="IPR028021">
    <property type="entry name" value="Katanin_C-terminal"/>
</dbReference>
<gene>
    <name evidence="6" type="ORF">BRAFLDRAFT_123922</name>
</gene>
<dbReference type="Pfam" id="PF13925">
    <property type="entry name" value="Katanin_con80"/>
    <property type="match status" value="1"/>
</dbReference>
<accession>C3XRY6</accession>
<proteinExistence type="predicted"/>
<evidence type="ECO:0000256" key="2">
    <source>
        <dbReference type="ARBA" id="ARBA00022490"/>
    </source>
</evidence>
<organism>
    <name type="scientific">Branchiostoma floridae</name>
    <name type="common">Florida lancelet</name>
    <name type="synonym">Amphioxus</name>
    <dbReference type="NCBI Taxonomy" id="7739"/>
    <lineage>
        <taxon>Eukaryota</taxon>
        <taxon>Metazoa</taxon>
        <taxon>Chordata</taxon>
        <taxon>Cephalochordata</taxon>
        <taxon>Leptocardii</taxon>
        <taxon>Amphioxiformes</taxon>
        <taxon>Branchiostomatidae</taxon>
        <taxon>Branchiostoma</taxon>
    </lineage>
</organism>
<dbReference type="InParanoid" id="C3XRY6"/>
<dbReference type="GO" id="GO:0005856">
    <property type="term" value="C:cytoskeleton"/>
    <property type="evidence" value="ECO:0007669"/>
    <property type="project" value="UniProtKB-SubCell"/>
</dbReference>
<dbReference type="PANTHER" id="PTHR14682">
    <property type="entry name" value="KATNB1-LIKE PROTEIN 1"/>
    <property type="match status" value="1"/>
</dbReference>
<reference evidence="6" key="1">
    <citation type="journal article" date="2008" name="Nature">
        <title>The amphioxus genome and the evolution of the chordate karyotype.</title>
        <authorList>
            <consortium name="US DOE Joint Genome Institute (JGI-PGF)"/>
            <person name="Putnam N.H."/>
            <person name="Butts T."/>
            <person name="Ferrier D.E.K."/>
            <person name="Furlong R.F."/>
            <person name="Hellsten U."/>
            <person name="Kawashima T."/>
            <person name="Robinson-Rechavi M."/>
            <person name="Shoguchi E."/>
            <person name="Terry A."/>
            <person name="Yu J.-K."/>
            <person name="Benito-Gutierrez E.L."/>
            <person name="Dubchak I."/>
            <person name="Garcia-Fernandez J."/>
            <person name="Gibson-Brown J.J."/>
            <person name="Grigoriev I.V."/>
            <person name="Horton A.C."/>
            <person name="de Jong P.J."/>
            <person name="Jurka J."/>
            <person name="Kapitonov V.V."/>
            <person name="Kohara Y."/>
            <person name="Kuroki Y."/>
            <person name="Lindquist E."/>
            <person name="Lucas S."/>
            <person name="Osoegawa K."/>
            <person name="Pennacchio L.A."/>
            <person name="Salamov A.A."/>
            <person name="Satou Y."/>
            <person name="Sauka-Spengler T."/>
            <person name="Schmutz J."/>
            <person name="Shin-I T."/>
            <person name="Toyoda A."/>
            <person name="Bronner-Fraser M."/>
            <person name="Fujiyama A."/>
            <person name="Holland L.Z."/>
            <person name="Holland P.W.H."/>
            <person name="Satoh N."/>
            <person name="Rokhsar D.S."/>
        </authorList>
    </citation>
    <scope>NUCLEOTIDE SEQUENCE [LARGE SCALE GENOMIC DNA]</scope>
    <source>
        <strain evidence="6">S238N-H82</strain>
        <tissue evidence="6">Testes</tissue>
    </source>
</reference>
<feature type="compositionally biased region" description="Basic and acidic residues" evidence="4">
    <location>
        <begin position="26"/>
        <end position="38"/>
    </location>
</feature>
<evidence type="ECO:0000256" key="3">
    <source>
        <dbReference type="ARBA" id="ARBA00023212"/>
    </source>
</evidence>
<dbReference type="GO" id="GO:0008017">
    <property type="term" value="F:microtubule binding"/>
    <property type="evidence" value="ECO:0007669"/>
    <property type="project" value="InterPro"/>
</dbReference>
<name>C3XRY6_BRAFL</name>
<feature type="compositionally biased region" description="Polar residues" evidence="4">
    <location>
        <begin position="61"/>
        <end position="70"/>
    </location>
</feature>
<dbReference type="AlphaFoldDB" id="C3XRY6"/>
<dbReference type="eggNOG" id="ENOG502QT0F">
    <property type="taxonomic scope" value="Eukaryota"/>
</dbReference>
<feature type="region of interest" description="Disordered" evidence="4">
    <location>
        <begin position="61"/>
        <end position="143"/>
    </location>
</feature>